<name>A0A9R1D7V5_9EURY</name>
<comment type="caution">
    <text evidence="1">The sequence shown here is derived from an EMBL/GenBank/DDBJ whole genome shotgun (WGS) entry which is preliminary data.</text>
</comment>
<dbReference type="AlphaFoldDB" id="A0A9R1D7V5"/>
<accession>A0A9R1D7V5</accession>
<reference evidence="1" key="1">
    <citation type="journal article" date="2023" name="Front. Microbiol.">
        <title>Genomic-based phylogenetic and metabolic analyses of the genus Natronomonas, and description of Natronomonas aquatica sp. nov.</title>
        <authorList>
            <person name="Garcia-Roldan A."/>
            <person name="Duran-Viseras A."/>
            <person name="de la Haba R.R."/>
            <person name="Corral P."/>
            <person name="Sanchez-Porro C."/>
            <person name="Ventosa A."/>
        </authorList>
    </citation>
    <scope>NUCLEOTIDE SEQUENCE</scope>
    <source>
        <strain evidence="1">F2-12</strain>
    </source>
</reference>
<dbReference type="InterPro" id="IPR027417">
    <property type="entry name" value="P-loop_NTPase"/>
</dbReference>
<gene>
    <name evidence="1" type="ORF">KM295_15325</name>
</gene>
<dbReference type="SUPFAM" id="SSF52540">
    <property type="entry name" value="P-loop containing nucleoside triphosphate hydrolases"/>
    <property type="match status" value="1"/>
</dbReference>
<proteinExistence type="predicted"/>
<protein>
    <submittedName>
        <fullName evidence="1">Uncharacterized protein</fullName>
    </submittedName>
</protein>
<organism evidence="1 2">
    <name type="scientific">Natronomonas aquatica</name>
    <dbReference type="NCBI Taxonomy" id="2841590"/>
    <lineage>
        <taxon>Archaea</taxon>
        <taxon>Methanobacteriati</taxon>
        <taxon>Methanobacteriota</taxon>
        <taxon>Stenosarchaea group</taxon>
        <taxon>Halobacteria</taxon>
        <taxon>Halobacteriales</taxon>
        <taxon>Natronomonadaceae</taxon>
        <taxon>Natronomonas</taxon>
    </lineage>
</organism>
<evidence type="ECO:0000313" key="2">
    <source>
        <dbReference type="Proteomes" id="UP001139494"/>
    </source>
</evidence>
<evidence type="ECO:0000313" key="1">
    <source>
        <dbReference type="EMBL" id="MCQ4334825.1"/>
    </source>
</evidence>
<dbReference type="RefSeq" id="WP_256030976.1">
    <property type="nucleotide sequence ID" value="NZ_JAHLKM010000039.1"/>
</dbReference>
<dbReference type="EMBL" id="JAHLKM010000039">
    <property type="protein sequence ID" value="MCQ4334825.1"/>
    <property type="molecule type" value="Genomic_DNA"/>
</dbReference>
<dbReference type="Proteomes" id="UP001139494">
    <property type="component" value="Unassembled WGS sequence"/>
</dbReference>
<keyword evidence="2" id="KW-1185">Reference proteome</keyword>
<sequence>MAITDSGDTDSAPLADDEIITKPEDSADYGWYAEFELRGHMKREYRGSDHDYWVEPDIKRAQYYDPMDPPDGILEAGHCNHGYSGVGGGELCSGHPESYEKRLREWPYLDVYDDRIVVPLSVVEQLDDTPVENHHYSEEFRQKIISPIISHMPVLEDFRREHCGHGVDYDGRYSGFQTGSDFYHARDQEDQFEPLFFTKPDPRPVYVRVPPDHPMCELHRLIENRKRDNRTLLGSIVARDAQTGTGKTTLAVQLAKTMDENGWTADRATLDPDEYAEMYTSEDTPKKSCIILDESEQAADSRRSSSTGNVKLSHLWATMRYREVYSLTTLPSASMLDKRLKELADLYIVVIERGVAVVYQTKVDDTEGENYLRRLHRVRWKPLDDDPEYQKLTEKKSERMENYSENYAYGDDEEEIDPDQVRHEAEMEKRNELIERMADLDFTQKEISEVVDLDRSTVSRILNGD</sequence>